<proteinExistence type="predicted"/>
<sequence length="832" mass="92463">MVVSKKDKKFVDPIQKVERHMGAPFMNQLGGSIHEGKIIKLQLVKYPNETRYLDGNHGYFSPLVKTPINCKVNTATRHQVCAIVKASPDAPQYTELRLDPTNKDMPRSLKDVGAAIWLALTVVESRNTQDKKSCTYLTEDGRWEADDKDARLSIEIVHTEKINLKNFAQAFSKGALACIRDGQTLASPENRPLTMLVDKVEFDADLKKVIIQLITPMKLVKEVYELEEGQMPPKKVQLTPSSDSIGGKELAINLMKNNLPMFEDGKPREPKNLFLAALKVPIGNPNVYLIEKAVDIPKFLTEDQRRVVIEAVLKKHPVILCQAVAGAGKTTVIVEMIKLLRQYYPDKTPVMMSTGNVPARHVCEALVTESVKEVEEAKVDETTKDVEEMQIDDSTIQICKALVNEKVPPLLISSMIAIKKLSPEDAKKIEKCSPLSHIVETLKVQGLTEAETEKLNKALTVEATLNAELVDTFADAELRDAINAATYIYDDLLGAYQSQIIDFEDEEGETETAKEQGRTNDKESRAKIMKDAIAIIHQRRRPCCYAGTAVMVNRMGPAFIGIVDTVIADEAATLSQIDLLSNLAQIQTVTSFVAVGDSNQLKVYSKNIHPSVMRLGFESALEVMEQNTGSGVISLALNTTFRFHPSILKMVNEICYPEMELKTTITAEEREGFEKIFNTLGKAPILLIHCGGEESPYFPLSSKNDSQTKTAVQVVQKIAEHGEAASIISLYNGQKMVMRDLLQDTQHVCASVDSFQGQEDKYVVVVTTKTMNLEGNKFFSNIQRRTVALTRAQNGIVIIGDVNALRKAPAWAGLVEYCEKNLLIAYNWPPEQ</sequence>
<dbReference type="WBParaSite" id="PS1159_v2.g15901.t1">
    <property type="protein sequence ID" value="PS1159_v2.g15901.t1"/>
    <property type="gene ID" value="PS1159_v2.g15901"/>
</dbReference>
<reference evidence="2" key="1">
    <citation type="submission" date="2022-11" db="UniProtKB">
        <authorList>
            <consortium name="WormBaseParasite"/>
        </authorList>
    </citation>
    <scope>IDENTIFICATION</scope>
</reference>
<organism evidence="1 2">
    <name type="scientific">Panagrolaimus sp. PS1159</name>
    <dbReference type="NCBI Taxonomy" id="55785"/>
    <lineage>
        <taxon>Eukaryota</taxon>
        <taxon>Metazoa</taxon>
        <taxon>Ecdysozoa</taxon>
        <taxon>Nematoda</taxon>
        <taxon>Chromadorea</taxon>
        <taxon>Rhabditida</taxon>
        <taxon>Tylenchina</taxon>
        <taxon>Panagrolaimomorpha</taxon>
        <taxon>Panagrolaimoidea</taxon>
        <taxon>Panagrolaimidae</taxon>
        <taxon>Panagrolaimus</taxon>
    </lineage>
</organism>
<protein>
    <submittedName>
        <fullName evidence="2">DNA2/NAM7 helicase-like C-terminal domain-containing protein</fullName>
    </submittedName>
</protein>
<name>A0AC35FC04_9BILA</name>
<evidence type="ECO:0000313" key="2">
    <source>
        <dbReference type="WBParaSite" id="PS1159_v2.g15901.t1"/>
    </source>
</evidence>
<dbReference type="Proteomes" id="UP000887580">
    <property type="component" value="Unplaced"/>
</dbReference>
<evidence type="ECO:0000313" key="1">
    <source>
        <dbReference type="Proteomes" id="UP000887580"/>
    </source>
</evidence>
<accession>A0AC35FC04</accession>